<dbReference type="Proteomes" id="UP000035740">
    <property type="component" value="Unassembled WGS sequence"/>
</dbReference>
<dbReference type="OrthoDB" id="1740797at2759"/>
<evidence type="ECO:0008006" key="3">
    <source>
        <dbReference type="Google" id="ProtNLM"/>
    </source>
</evidence>
<sequence>MGDEAPPKSLREYAMPDETTTTITRPTTTATHFELKPQFIQFISWDSYAGTPKESPTDHLANFLEKCNTLKLTNVYDDLIRYCAFPFSLRDEAKEWFKEEEHEVRSSIDAASGGTFMAKTPEAVKTLLDDMAANNYLNDWSVSREAPKKEVRTNERTSQFLKLQKIQNNVLKVEYKH</sequence>
<accession>A0A0J8BHG5</accession>
<keyword evidence="2" id="KW-1185">Reference proteome</keyword>
<dbReference type="PANTHER" id="PTHR33223:SF11">
    <property type="entry name" value="ELEMENT PROTEIN, PUTATIVE-RELATED"/>
    <property type="match status" value="1"/>
</dbReference>
<dbReference type="eggNOG" id="KOG0017">
    <property type="taxonomic scope" value="Eukaryota"/>
</dbReference>
<gene>
    <name evidence="1" type="ORF">BVRB_1g023370</name>
</gene>
<dbReference type="PANTHER" id="PTHR33223">
    <property type="entry name" value="CCHC-TYPE DOMAIN-CONTAINING PROTEIN"/>
    <property type="match status" value="1"/>
</dbReference>
<dbReference type="Gramene" id="KMS99497">
    <property type="protein sequence ID" value="KMS99497"/>
    <property type="gene ID" value="BVRB_1g023370"/>
</dbReference>
<name>A0A0J8BHG5_BETVV</name>
<evidence type="ECO:0000313" key="1">
    <source>
        <dbReference type="EMBL" id="KMS99497.1"/>
    </source>
</evidence>
<protein>
    <recommendedName>
        <fullName evidence="3">Retrotransposon gag domain-containing protein</fullName>
    </recommendedName>
</protein>
<proteinExistence type="predicted"/>
<organism evidence="1 2">
    <name type="scientific">Beta vulgaris subsp. vulgaris</name>
    <name type="common">Beet</name>
    <dbReference type="NCBI Taxonomy" id="3555"/>
    <lineage>
        <taxon>Eukaryota</taxon>
        <taxon>Viridiplantae</taxon>
        <taxon>Streptophyta</taxon>
        <taxon>Embryophyta</taxon>
        <taxon>Tracheophyta</taxon>
        <taxon>Spermatophyta</taxon>
        <taxon>Magnoliopsida</taxon>
        <taxon>eudicotyledons</taxon>
        <taxon>Gunneridae</taxon>
        <taxon>Pentapetalae</taxon>
        <taxon>Caryophyllales</taxon>
        <taxon>Chenopodiaceae</taxon>
        <taxon>Betoideae</taxon>
        <taxon>Beta</taxon>
    </lineage>
</organism>
<dbReference type="OMA" id="GHINSDC"/>
<dbReference type="AlphaFoldDB" id="A0A0J8BHG5"/>
<reference evidence="1 2" key="1">
    <citation type="journal article" date="2014" name="Nature">
        <title>The genome of the recently domesticated crop plant sugar beet (Beta vulgaris).</title>
        <authorList>
            <person name="Dohm J.C."/>
            <person name="Minoche A.E."/>
            <person name="Holtgrawe D."/>
            <person name="Capella-Gutierrez S."/>
            <person name="Zakrzewski F."/>
            <person name="Tafer H."/>
            <person name="Rupp O."/>
            <person name="Sorensen T.R."/>
            <person name="Stracke R."/>
            <person name="Reinhardt R."/>
            <person name="Goesmann A."/>
            <person name="Kraft T."/>
            <person name="Schulz B."/>
            <person name="Stadler P.F."/>
            <person name="Schmidt T."/>
            <person name="Gabaldon T."/>
            <person name="Lehrach H."/>
            <person name="Weisshaar B."/>
            <person name="Himmelbauer H."/>
        </authorList>
    </citation>
    <scope>NUCLEOTIDE SEQUENCE [LARGE SCALE GENOMIC DNA]</scope>
    <source>
        <tissue evidence="1">Taproot</tissue>
    </source>
</reference>
<evidence type="ECO:0000313" key="2">
    <source>
        <dbReference type="Proteomes" id="UP000035740"/>
    </source>
</evidence>
<dbReference type="EMBL" id="KQ090217">
    <property type="protein sequence ID" value="KMS99497.1"/>
    <property type="molecule type" value="Genomic_DNA"/>
</dbReference>